<evidence type="ECO:0000256" key="1">
    <source>
        <dbReference type="SAM" id="MobiDB-lite"/>
    </source>
</evidence>
<feature type="compositionally biased region" description="Basic and acidic residues" evidence="1">
    <location>
        <begin position="123"/>
        <end position="135"/>
    </location>
</feature>
<reference evidence="2 3" key="1">
    <citation type="journal article" date="2011" name="J. Gen. Appl. Microbiol.">
        <title>Draft genome sequencing of the enigmatic yeast Saitoella complicata.</title>
        <authorList>
            <person name="Nishida H."/>
            <person name="Hamamoto M."/>
            <person name="Sugiyama J."/>
        </authorList>
    </citation>
    <scope>NUCLEOTIDE SEQUENCE [LARGE SCALE GENOMIC DNA]</scope>
    <source>
        <strain evidence="2 3">NRRL Y-17804</strain>
    </source>
</reference>
<proteinExistence type="predicted"/>
<dbReference type="GO" id="GO:0005643">
    <property type="term" value="C:nuclear pore"/>
    <property type="evidence" value="ECO:0007669"/>
    <property type="project" value="InterPro"/>
</dbReference>
<reference evidence="2 3" key="3">
    <citation type="journal article" date="2015" name="Genome Announc.">
        <title>Draft Genome Sequence of the Archiascomycetous Yeast Saitoella complicata.</title>
        <authorList>
            <person name="Yamauchi K."/>
            <person name="Kondo S."/>
            <person name="Hamamoto M."/>
            <person name="Takahashi Y."/>
            <person name="Ogura Y."/>
            <person name="Hayashi T."/>
            <person name="Nishida H."/>
        </authorList>
    </citation>
    <scope>NUCLEOTIDE SEQUENCE [LARGE SCALE GENOMIC DNA]</scope>
    <source>
        <strain evidence="2 3">NRRL Y-17804</strain>
    </source>
</reference>
<dbReference type="GO" id="GO:0003713">
    <property type="term" value="F:transcription coactivator activity"/>
    <property type="evidence" value="ECO:0007669"/>
    <property type="project" value="InterPro"/>
</dbReference>
<accession>A0A0E9NSI9</accession>
<name>A0A0E9NSI9_SAICN</name>
<feature type="compositionally biased region" description="Polar residues" evidence="1">
    <location>
        <begin position="97"/>
        <end position="108"/>
    </location>
</feature>
<reference evidence="2 3" key="2">
    <citation type="journal article" date="2014" name="J. Gen. Appl. Microbiol.">
        <title>The early diverging ascomycetous budding yeast Saitoella complicata has three histone deacetylases belonging to the Clr6, Hos2, and Rpd3 lineages.</title>
        <authorList>
            <person name="Nishida H."/>
            <person name="Matsumoto T."/>
            <person name="Kondo S."/>
            <person name="Hamamoto M."/>
            <person name="Yoshikawa H."/>
        </authorList>
    </citation>
    <scope>NUCLEOTIDE SEQUENCE [LARGE SCALE GENOMIC DNA]</scope>
    <source>
        <strain evidence="2 3">NRRL Y-17804</strain>
    </source>
</reference>
<dbReference type="AlphaFoldDB" id="A0A0E9NSI9"/>
<dbReference type="GO" id="GO:0000124">
    <property type="term" value="C:SAGA complex"/>
    <property type="evidence" value="ECO:0007669"/>
    <property type="project" value="InterPro"/>
</dbReference>
<keyword evidence="3" id="KW-1185">Reference proteome</keyword>
<evidence type="ECO:0000313" key="3">
    <source>
        <dbReference type="Proteomes" id="UP000033140"/>
    </source>
</evidence>
<dbReference type="EMBL" id="BACD03000084">
    <property type="protein sequence ID" value="GAO52743.1"/>
    <property type="molecule type" value="Genomic_DNA"/>
</dbReference>
<dbReference type="InterPro" id="IPR038212">
    <property type="entry name" value="TF_EnY2_sf"/>
</dbReference>
<dbReference type="InterPro" id="IPR018783">
    <property type="entry name" value="TF_ENY2"/>
</dbReference>
<gene>
    <name evidence="2" type="ORF">G7K_6813-t2</name>
</gene>
<evidence type="ECO:0000313" key="2">
    <source>
        <dbReference type="EMBL" id="GAO52743.1"/>
    </source>
</evidence>
<comment type="caution">
    <text evidence="2">The sequence shown here is derived from an EMBL/GenBank/DDBJ whole genome shotgun (WGS) entry which is preliminary data.</text>
</comment>
<feature type="region of interest" description="Disordered" evidence="1">
    <location>
        <begin position="97"/>
        <end position="138"/>
    </location>
</feature>
<dbReference type="Proteomes" id="UP000033140">
    <property type="component" value="Unassembled WGS sequence"/>
</dbReference>
<protein>
    <submittedName>
        <fullName evidence="2">Uncharacterized protein</fullName>
    </submittedName>
</protein>
<sequence length="172" mass="19278">MKFFGGLLTGGLPGRRTPCTPAIHIHPRTPNLQIPIHPPVSSKPPPMSTSNPTPTLRAQLSTHLLHSGAYDRINSHLRLRLEECGWSSEMRALARGTTIQSTRTSQVRPTPIRNRTKRSGIRSRHDQDRDPRYAERGVGGGRGVALDDVTGRCMLCGRATIRYPWMFFYLRS</sequence>
<dbReference type="Gene3D" id="1.10.246.140">
    <property type="match status" value="1"/>
</dbReference>
<organism evidence="2 3">
    <name type="scientific">Saitoella complicata (strain BCRC 22490 / CBS 7301 / JCM 7358 / NBRC 10748 / NRRL Y-17804)</name>
    <dbReference type="NCBI Taxonomy" id="698492"/>
    <lineage>
        <taxon>Eukaryota</taxon>
        <taxon>Fungi</taxon>
        <taxon>Dikarya</taxon>
        <taxon>Ascomycota</taxon>
        <taxon>Taphrinomycotina</taxon>
        <taxon>Taphrinomycotina incertae sedis</taxon>
        <taxon>Saitoella</taxon>
    </lineage>
</organism>
<dbReference type="GO" id="GO:0006406">
    <property type="term" value="P:mRNA export from nucleus"/>
    <property type="evidence" value="ECO:0007669"/>
    <property type="project" value="InterPro"/>
</dbReference>
<dbReference type="Pfam" id="PF10163">
    <property type="entry name" value="EnY2"/>
    <property type="match status" value="1"/>
</dbReference>